<evidence type="ECO:0000313" key="5">
    <source>
        <dbReference type="EMBL" id="MCD7108424.1"/>
    </source>
</evidence>
<accession>A0A9X1NRL7</accession>
<proteinExistence type="predicted"/>
<keyword evidence="6" id="KW-1185">Reference proteome</keyword>
<evidence type="ECO:0000256" key="2">
    <source>
        <dbReference type="ARBA" id="ARBA00022679"/>
    </source>
</evidence>
<dbReference type="InterPro" id="IPR049625">
    <property type="entry name" value="Glyco_transf_61_cat"/>
</dbReference>
<sequence length="445" mass="50025">MSLPQKVIESITKKIWLFNHQFDHYQKILLLDHSGKILGYNGANETSWLEEGGILYFLGPRGQRSICFAQAVRRLGRLVLEGEFLDPNLNGAKVQLEEASGVQHLLPVSIEEIASHREVLKPSTDVHYPPHMFGDLSMDGDSYPAPAVQRMQLNDARIISRFGAVRVGSRFVESTAFQHPFFLTHNLIEDRGAGYLHASAGDVVSIDRAFYVCGGVYDNYYHWLLFLIARLHPDFFSGIDTIITSQPNTEYQRTGLEALLKTYDLKAVYIRDNVSLHVGELTFAQQFGTAGLDPHPVFMETFRDLKAALARSASPASERIYISRSDASERKLVNEHEVESLVAEHGFQVVSLQGRSLHEQAALLHGARVVISPHGAGMTNIVFCQPNAKVLEFQNPAHINWCMKRLAAINSLYYGFLMGSLVEEGRKEYHINIFRLRGVLSEMDL</sequence>
<reference evidence="5" key="1">
    <citation type="submission" date="2021-12" db="EMBL/GenBank/DDBJ databases">
        <authorList>
            <person name="Li Y."/>
        </authorList>
    </citation>
    <scope>NUCLEOTIDE SEQUENCE</scope>
    <source>
        <strain evidence="5">DKSPLA3</strain>
    </source>
</reference>
<organism evidence="5 6">
    <name type="scientific">Rhizobium quercicola</name>
    <dbReference type="NCBI Taxonomy" id="2901226"/>
    <lineage>
        <taxon>Bacteria</taxon>
        <taxon>Pseudomonadati</taxon>
        <taxon>Pseudomonadota</taxon>
        <taxon>Alphaproteobacteria</taxon>
        <taxon>Hyphomicrobiales</taxon>
        <taxon>Rhizobiaceae</taxon>
        <taxon>Rhizobium/Agrobacterium group</taxon>
        <taxon>Rhizobium</taxon>
    </lineage>
</organism>
<evidence type="ECO:0000256" key="1">
    <source>
        <dbReference type="ARBA" id="ARBA00022676"/>
    </source>
</evidence>
<name>A0A9X1NRL7_9HYPH</name>
<comment type="caution">
    <text evidence="5">The sequence shown here is derived from an EMBL/GenBank/DDBJ whole genome shotgun (WGS) entry which is preliminary data.</text>
</comment>
<keyword evidence="1" id="KW-0328">Glycosyltransferase</keyword>
<dbReference type="InterPro" id="IPR007657">
    <property type="entry name" value="Glycosyltransferase_61"/>
</dbReference>
<evidence type="ECO:0000256" key="3">
    <source>
        <dbReference type="ARBA" id="ARBA00023180"/>
    </source>
</evidence>
<keyword evidence="3" id="KW-0325">Glycoprotein</keyword>
<gene>
    <name evidence="5" type="ORF">LRX75_05120</name>
</gene>
<dbReference type="Pfam" id="PF04577">
    <property type="entry name" value="Glyco_transf_61"/>
    <property type="match status" value="1"/>
</dbReference>
<evidence type="ECO:0000259" key="4">
    <source>
        <dbReference type="Pfam" id="PF04577"/>
    </source>
</evidence>
<keyword evidence="2" id="KW-0808">Transferase</keyword>
<dbReference type="Proteomes" id="UP001139089">
    <property type="component" value="Unassembled WGS sequence"/>
</dbReference>
<dbReference type="RefSeq" id="WP_231812441.1">
    <property type="nucleotide sequence ID" value="NZ_JAJOZR010000002.1"/>
</dbReference>
<dbReference type="AlphaFoldDB" id="A0A9X1NRL7"/>
<protein>
    <submittedName>
        <fullName evidence="5">Glycosyltransferase family 61 protein</fullName>
    </submittedName>
</protein>
<feature type="domain" description="Glycosyltransferase 61 catalytic" evidence="4">
    <location>
        <begin position="220"/>
        <end position="391"/>
    </location>
</feature>
<dbReference type="PANTHER" id="PTHR20961">
    <property type="entry name" value="GLYCOSYLTRANSFERASE"/>
    <property type="match status" value="1"/>
</dbReference>
<dbReference type="GO" id="GO:0016757">
    <property type="term" value="F:glycosyltransferase activity"/>
    <property type="evidence" value="ECO:0007669"/>
    <property type="project" value="UniProtKB-KW"/>
</dbReference>
<dbReference type="EMBL" id="JAJOZR010000002">
    <property type="protein sequence ID" value="MCD7108424.1"/>
    <property type="molecule type" value="Genomic_DNA"/>
</dbReference>
<evidence type="ECO:0000313" key="6">
    <source>
        <dbReference type="Proteomes" id="UP001139089"/>
    </source>
</evidence>